<dbReference type="InterPro" id="IPR016035">
    <property type="entry name" value="Acyl_Trfase/lysoPLipase"/>
</dbReference>
<keyword evidence="3" id="KW-0597">Phosphoprotein</keyword>
<dbReference type="InterPro" id="IPR015083">
    <property type="entry name" value="NorB/c/GfsB-D-like_docking"/>
</dbReference>
<dbReference type="GO" id="GO:0004315">
    <property type="term" value="F:3-oxoacyl-[acyl-carrier-protein] synthase activity"/>
    <property type="evidence" value="ECO:0007669"/>
    <property type="project" value="InterPro"/>
</dbReference>
<dbReference type="GO" id="GO:0031177">
    <property type="term" value="F:phosphopantetheine binding"/>
    <property type="evidence" value="ECO:0007669"/>
    <property type="project" value="InterPro"/>
</dbReference>
<evidence type="ECO:0000256" key="6">
    <source>
        <dbReference type="ARBA" id="ARBA00023268"/>
    </source>
</evidence>
<dbReference type="SMART" id="SM00823">
    <property type="entry name" value="PKS_PP"/>
    <property type="match status" value="1"/>
</dbReference>
<dbReference type="Gene3D" id="1.10.1200.10">
    <property type="entry name" value="ACP-like"/>
    <property type="match status" value="1"/>
</dbReference>
<reference evidence="11" key="1">
    <citation type="journal article" date="2003" name="FEMS Microbiol. Lett.">
        <title>Organization of the biosynthetic gene cluster for the polyketide macrolide mycinamicin in Micromonospora griseorubida.</title>
        <authorList>
            <person name="Anzai Y."/>
            <person name="Saito N."/>
            <person name="Tanaka M."/>
            <person name="Kinoshita K."/>
            <person name="Koyama Y."/>
            <person name="Kato F."/>
        </authorList>
    </citation>
    <scope>NUCLEOTIDE SEQUENCE</scope>
</reference>
<feature type="domain" description="Carrier" evidence="9">
    <location>
        <begin position="1417"/>
        <end position="1492"/>
    </location>
</feature>
<dbReference type="InterPro" id="IPR032821">
    <property type="entry name" value="PKS_assoc"/>
</dbReference>
<name>Q83WE7_MICGR</name>
<feature type="region of interest" description="Disordered" evidence="8">
    <location>
        <begin position="1518"/>
        <end position="1551"/>
    </location>
</feature>
<keyword evidence="2" id="KW-0596">Phosphopantetheine</keyword>
<dbReference type="PROSITE" id="PS00606">
    <property type="entry name" value="KS3_1"/>
    <property type="match status" value="1"/>
</dbReference>
<dbReference type="SUPFAM" id="SSF51735">
    <property type="entry name" value="NAD(P)-binding Rossmann-fold domains"/>
    <property type="match status" value="2"/>
</dbReference>
<evidence type="ECO:0000256" key="5">
    <source>
        <dbReference type="ARBA" id="ARBA00023194"/>
    </source>
</evidence>
<dbReference type="InterPro" id="IPR020806">
    <property type="entry name" value="PKS_PP-bd"/>
</dbReference>
<dbReference type="Pfam" id="PF08659">
    <property type="entry name" value="KR"/>
    <property type="match status" value="1"/>
</dbReference>
<evidence type="ECO:0000256" key="8">
    <source>
        <dbReference type="SAM" id="MobiDB-lite"/>
    </source>
</evidence>
<dbReference type="InterPro" id="IPR036299">
    <property type="entry name" value="Polyketide_synth_docking_sf"/>
</dbReference>
<dbReference type="EMBL" id="AB089954">
    <property type="protein sequence ID" value="BAC57031.1"/>
    <property type="molecule type" value="Genomic_DNA"/>
</dbReference>
<dbReference type="SMART" id="SM01294">
    <property type="entry name" value="PKS_PP_betabranch"/>
    <property type="match status" value="1"/>
</dbReference>
<dbReference type="InterPro" id="IPR013968">
    <property type="entry name" value="PKS_KR"/>
</dbReference>
<protein>
    <submittedName>
        <fullName evidence="11">Protomycinolide IV synthase 4</fullName>
    </submittedName>
</protein>
<dbReference type="SMART" id="SM00822">
    <property type="entry name" value="PKS_KR"/>
    <property type="match status" value="1"/>
</dbReference>
<dbReference type="GO" id="GO:0004312">
    <property type="term" value="F:fatty acid synthase activity"/>
    <property type="evidence" value="ECO:0007669"/>
    <property type="project" value="TreeGrafter"/>
</dbReference>
<dbReference type="Pfam" id="PF02801">
    <property type="entry name" value="Ketoacyl-synt_C"/>
    <property type="match status" value="1"/>
</dbReference>
<dbReference type="InterPro" id="IPR009081">
    <property type="entry name" value="PP-bd_ACP"/>
</dbReference>
<dbReference type="FunFam" id="3.40.47.10:FF:000019">
    <property type="entry name" value="Polyketide synthase type I"/>
    <property type="match status" value="1"/>
</dbReference>
<dbReference type="InterPro" id="IPR057326">
    <property type="entry name" value="KR_dom"/>
</dbReference>
<dbReference type="SUPFAM" id="SSF53901">
    <property type="entry name" value="Thiolase-like"/>
    <property type="match status" value="1"/>
</dbReference>
<gene>
    <name evidence="11" type="primary">mycAIV</name>
</gene>
<dbReference type="PROSITE" id="PS50075">
    <property type="entry name" value="CARRIER"/>
    <property type="match status" value="1"/>
</dbReference>
<dbReference type="InterPro" id="IPR020841">
    <property type="entry name" value="PKS_Beta-ketoAc_synthase_dom"/>
</dbReference>
<proteinExistence type="predicted"/>
<sequence length="1582" mass="162533">MADEQKLREYLKRSTRELHQTTERLRELEERAYEPIAIVGMGCRFPGGVSSPEDLWDVVASGVDAVSPFPVDRGWDLESLFDGDPDRAGTTYCREGGFLDDVAGFDAGFFGVSPREAVAMDPQQRLLLEVSWEALERAGFDPLALRGSRTGVYVGAWHGGYADDIAEPSAELEAQLLTGGVVSFTSGRISYVLGLEGPAVTVDTACSSSLVALHLAVQALRSGECDLALAGAATIMATPELFVRFSRQRALSADGRCKAFSDAADGFGASEGVGVLVVQRLSDAVAAGRRVLAVVRGSAVNQDGASNGLTAPSGPSQQRVIRAALASARLSVGDVDVVEGHGTGTRLGDPIEAQALLATYGRRGGGRSLLLGSVKSNIGHAQAAAGVAGVVKMVLAIERGVVPASLHVGVPSSHVDWSSGAVEVVGEACAWPETGRPRRAAVSSFGVSGTNAHVILEQAPVADAASSGGVAPVSAFADADSSSVSVPWVLSARSEWGLRAAAGRLEAALSGPLSGSGSGSGSGAVSGVDVGWSLGGRSVFGWRGVSLSGVGGLGVLAGGGVGSGVVVGSGRVASGGVVFVFPGQGAQWVGMARGLLAESEVFSEAFDEVGGVVQGLVDWPVRATACGESGGGDLGRVDVVQPLSFVVMVALAGLWRSWGVVPHGWVGHSQGEIAAAVVSGALSVEEGARVVVGRSRVIGARLAGGGAMVSVGASVGVVEGLLGGLGGGLEVAVVNGPGQVVVAGDVGWGGGVVGACGEVGVRARLLRVGYGSHCGLVDVVRDELLSVLGEVRAGESVIPFYSSVDVGVVDGGVLDGGYWFRNLRLRVRFGQVVRAVGGWMGVSSFVEVSAHPVLVGAIEDVLGEVGGGVGSCVVGSLRRGPWWMERMVVSAAEGWVRGLPVQWRRVPVLGGGRQVGLPTYPFQHDRYWLAPAPASRTRVETDATVAGGVGWRYRVGWKALPVPTPGRLHGRWLVVHGHVTGGVDHLSGVVADILTRHGATTEHLTIDDLDQPDLAALADGLDGAAGLVSLLDAAGLLVLTQAAASTPGTRLWAVTSGAVAVSPTESPSVTGAQVWGLGRCLALELPKLWDGLVDLPAAELDDRTGGRLASVLAGKSGEDQVALRSAGAFARRLLPMASGGGAAYRPRGTVLVTGGLGVLGGHLARWLADNGAHDLVLTGRRGEATPGAGELAADLRRRGVEVTIAACDVADREALAALLEAHRRVFHAAGVAHSRPALDTGVDLLEQVLVGKVRGASYLDELTRPLDLDAFVLYASGAGVWGSGGQSAYAAANAALDALAEQRRSAGLPATSIAWGLWAGAGMAGEEGTGYLEDLGVRPMDPEAALAALAEAVGGRAACVTVADIDWTRFAPRFTVFRPSPLLADLPGLPQTVTTPDSDESDFTARLVRATPDERRELLLDLVCSFAAMVLGHSGPEAVDVDVALRDLGFGSATAVDFANRLGARIGVKLPATLVFDHPTAAAVATYLEERLAPEQAGRDPEEDRVRRLLQAVPLTRPAGVRPSRPTAGARWRPAGILGGGGQHRSDPARRTRCVGGNRLGGRPDDLDAEALISLAMRQSDR</sequence>
<dbReference type="InterPro" id="IPR001227">
    <property type="entry name" value="Ac_transferase_dom_sf"/>
</dbReference>
<dbReference type="PANTHER" id="PTHR43775:SF51">
    <property type="entry name" value="INACTIVE PHENOLPHTHIOCEROL SYNTHESIS POLYKETIDE SYNTHASE TYPE I PKS1-RELATED"/>
    <property type="match status" value="1"/>
</dbReference>
<dbReference type="InterPro" id="IPR036736">
    <property type="entry name" value="ACP-like_sf"/>
</dbReference>
<feature type="domain" description="Ketosynthase family 3 (KS3)" evidence="10">
    <location>
        <begin position="33"/>
        <end position="458"/>
    </location>
</feature>
<evidence type="ECO:0000259" key="10">
    <source>
        <dbReference type="PROSITE" id="PS52004"/>
    </source>
</evidence>
<dbReference type="Pfam" id="PF16197">
    <property type="entry name" value="KAsynt_C_assoc"/>
    <property type="match status" value="1"/>
</dbReference>
<evidence type="ECO:0000313" key="11">
    <source>
        <dbReference type="EMBL" id="BAC57031.1"/>
    </source>
</evidence>
<comment type="cofactor">
    <cofactor evidence="1">
        <name>pantetheine 4'-phosphate</name>
        <dbReference type="ChEBI" id="CHEBI:47942"/>
    </cofactor>
</comment>
<dbReference type="Gene3D" id="3.30.70.3290">
    <property type="match status" value="1"/>
</dbReference>
<dbReference type="SMART" id="SM00825">
    <property type="entry name" value="PKS_KS"/>
    <property type="match status" value="1"/>
</dbReference>
<dbReference type="InterPro" id="IPR014043">
    <property type="entry name" value="Acyl_transferase_dom"/>
</dbReference>
<dbReference type="GO" id="GO:0006633">
    <property type="term" value="P:fatty acid biosynthetic process"/>
    <property type="evidence" value="ECO:0007669"/>
    <property type="project" value="InterPro"/>
</dbReference>
<dbReference type="KEGG" id="ag:BAC57031"/>
<dbReference type="InterPro" id="IPR014031">
    <property type="entry name" value="Ketoacyl_synth_C"/>
</dbReference>
<keyword evidence="4" id="KW-0808">Transferase</keyword>
<dbReference type="SMART" id="SM00827">
    <property type="entry name" value="PKS_AT"/>
    <property type="match status" value="1"/>
</dbReference>
<evidence type="ECO:0000256" key="2">
    <source>
        <dbReference type="ARBA" id="ARBA00022450"/>
    </source>
</evidence>
<evidence type="ECO:0000259" key="9">
    <source>
        <dbReference type="PROSITE" id="PS50075"/>
    </source>
</evidence>
<dbReference type="InterPro" id="IPR018201">
    <property type="entry name" value="Ketoacyl_synth_AS"/>
</dbReference>
<dbReference type="CDD" id="cd00833">
    <property type="entry name" value="PKS"/>
    <property type="match status" value="1"/>
</dbReference>
<accession>Q83WE7</accession>
<dbReference type="GO" id="GO:0033068">
    <property type="term" value="P:macrolide biosynthetic process"/>
    <property type="evidence" value="ECO:0007669"/>
    <property type="project" value="UniProtKB-ARBA"/>
</dbReference>
<evidence type="ECO:0000256" key="3">
    <source>
        <dbReference type="ARBA" id="ARBA00022553"/>
    </source>
</evidence>
<keyword evidence="6" id="KW-0511">Multifunctional enzyme</keyword>
<dbReference type="PROSITE" id="PS52004">
    <property type="entry name" value="KS3_2"/>
    <property type="match status" value="1"/>
</dbReference>
<dbReference type="InterPro" id="IPR016036">
    <property type="entry name" value="Malonyl_transacylase_ACP-bd"/>
</dbReference>
<dbReference type="Gene3D" id="3.40.47.10">
    <property type="match status" value="1"/>
</dbReference>
<evidence type="ECO:0000256" key="4">
    <source>
        <dbReference type="ARBA" id="ARBA00022679"/>
    </source>
</evidence>
<dbReference type="FunFam" id="1.10.1200.10:FF:000007">
    <property type="entry name" value="Probable polyketide synthase pks17"/>
    <property type="match status" value="1"/>
</dbReference>
<evidence type="ECO:0000256" key="7">
    <source>
        <dbReference type="ARBA" id="ARBA00023315"/>
    </source>
</evidence>
<dbReference type="Gene3D" id="3.40.366.10">
    <property type="entry name" value="Malonyl-Coenzyme A Acyl Carrier Protein, domain 2"/>
    <property type="match status" value="1"/>
</dbReference>
<dbReference type="Pfam" id="PF00550">
    <property type="entry name" value="PP-binding"/>
    <property type="match status" value="1"/>
</dbReference>
<dbReference type="SUPFAM" id="SSF52151">
    <property type="entry name" value="FabD/lysophospholipase-like"/>
    <property type="match status" value="1"/>
</dbReference>
<dbReference type="Pfam" id="PF08990">
    <property type="entry name" value="Docking"/>
    <property type="match status" value="1"/>
</dbReference>
<keyword evidence="7" id="KW-0012">Acyltransferase</keyword>
<dbReference type="SUPFAM" id="SSF47336">
    <property type="entry name" value="ACP-like"/>
    <property type="match status" value="1"/>
</dbReference>
<dbReference type="InterPro" id="IPR014030">
    <property type="entry name" value="Ketoacyl_synth_N"/>
</dbReference>
<dbReference type="InterPro" id="IPR050091">
    <property type="entry name" value="PKS_NRPS_Biosynth_Enz"/>
</dbReference>
<dbReference type="CDD" id="cd08952">
    <property type="entry name" value="KR_1_SDR_x"/>
    <property type="match status" value="1"/>
</dbReference>
<dbReference type="Pfam" id="PF00698">
    <property type="entry name" value="Acyl_transf_1"/>
    <property type="match status" value="1"/>
</dbReference>
<dbReference type="SUPFAM" id="SSF101173">
    <property type="entry name" value="Docking domain B of the erythromycin polyketide synthase (DEBS)"/>
    <property type="match status" value="1"/>
</dbReference>
<dbReference type="BioCyc" id="MetaCyc:MONOMER-18362"/>
<dbReference type="SUPFAM" id="SSF55048">
    <property type="entry name" value="Probable ACP-binding domain of malonyl-CoA ACP transacylase"/>
    <property type="match status" value="1"/>
</dbReference>
<dbReference type="Gene3D" id="3.40.50.720">
    <property type="entry name" value="NAD(P)-binding Rossmann-like Domain"/>
    <property type="match status" value="1"/>
</dbReference>
<evidence type="ECO:0000256" key="1">
    <source>
        <dbReference type="ARBA" id="ARBA00001957"/>
    </source>
</evidence>
<dbReference type="InterPro" id="IPR016039">
    <property type="entry name" value="Thiolase-like"/>
</dbReference>
<organism evidence="11">
    <name type="scientific">Micromonospora griseorubida</name>
    <dbReference type="NCBI Taxonomy" id="28040"/>
    <lineage>
        <taxon>Bacteria</taxon>
        <taxon>Bacillati</taxon>
        <taxon>Actinomycetota</taxon>
        <taxon>Actinomycetes</taxon>
        <taxon>Micromonosporales</taxon>
        <taxon>Micromonosporaceae</taxon>
        <taxon>Micromonospora</taxon>
    </lineage>
</organism>
<keyword evidence="5" id="KW-0045">Antibiotic biosynthesis</keyword>
<dbReference type="PANTHER" id="PTHR43775">
    <property type="entry name" value="FATTY ACID SYNTHASE"/>
    <property type="match status" value="1"/>
</dbReference>
<dbReference type="Pfam" id="PF00109">
    <property type="entry name" value="ketoacyl-synt"/>
    <property type="match status" value="1"/>
</dbReference>
<dbReference type="InterPro" id="IPR036291">
    <property type="entry name" value="NAD(P)-bd_dom_sf"/>
</dbReference>